<dbReference type="GO" id="GO:0003847">
    <property type="term" value="F:1-alkyl-2-acetylglycerophosphocholine esterase activity"/>
    <property type="evidence" value="ECO:0007669"/>
    <property type="project" value="UniProtKB-EC"/>
</dbReference>
<dbReference type="Proteomes" id="UP000838763">
    <property type="component" value="Unassembled WGS sequence"/>
</dbReference>
<dbReference type="EMBL" id="CALLCH030000009">
    <property type="protein sequence ID" value="CAI4213911.1"/>
    <property type="molecule type" value="Genomic_DNA"/>
</dbReference>
<dbReference type="PANTHER" id="PTHR10272">
    <property type="entry name" value="PLATELET-ACTIVATING FACTOR ACETYLHYDROLASE"/>
    <property type="match status" value="1"/>
</dbReference>
<gene>
    <name evidence="5" type="ORF">PPNO1_LOCUS3655</name>
</gene>
<dbReference type="InterPro" id="IPR029058">
    <property type="entry name" value="AB_hydrolase_fold"/>
</dbReference>
<organism evidence="5 6">
    <name type="scientific">Parascedosporium putredinis</name>
    <dbReference type="NCBI Taxonomy" id="1442378"/>
    <lineage>
        <taxon>Eukaryota</taxon>
        <taxon>Fungi</taxon>
        <taxon>Dikarya</taxon>
        <taxon>Ascomycota</taxon>
        <taxon>Pezizomycotina</taxon>
        <taxon>Sordariomycetes</taxon>
        <taxon>Hypocreomycetidae</taxon>
        <taxon>Microascales</taxon>
        <taxon>Microascaceae</taxon>
        <taxon>Parascedosporium</taxon>
    </lineage>
</organism>
<keyword evidence="4" id="KW-0443">Lipid metabolism</keyword>
<protein>
    <recommendedName>
        <fullName evidence="1">1-alkyl-2-acetylglycerophosphocholine esterase</fullName>
        <ecNumber evidence="1">3.1.1.47</ecNumber>
    </recommendedName>
</protein>
<dbReference type="OrthoDB" id="2363873at2759"/>
<reference evidence="5" key="1">
    <citation type="submission" date="2022-11" db="EMBL/GenBank/DDBJ databases">
        <authorList>
            <person name="Scott C."/>
            <person name="Bruce N."/>
        </authorList>
    </citation>
    <scope>NUCLEOTIDE SEQUENCE</scope>
</reference>
<dbReference type="GO" id="GO:0016042">
    <property type="term" value="P:lipid catabolic process"/>
    <property type="evidence" value="ECO:0007669"/>
    <property type="project" value="UniProtKB-KW"/>
</dbReference>
<accession>A0A9P1H1X7</accession>
<sequence length="235" mass="25044">MLFSVAGIDDMELHPSTVQQSARAPGSQFHSLEGGYSSAIQDAPLSDERRMLCSGTAWSDGQRALTSAIAREIASHGYVVVTIDHSYEGPVVELPDGTVYKAVEIDADNSTVIETVTRLRAKDYSFVLSHFIQNPVPGINLNHVFGTGHSLGGATAAVAMASDKRIIGGVNFDGLIANPALDSDALPSEAIPDLKTVFGSLLFSKAAPIMAEIVQAVVDLATHGWSRISGIYRWY</sequence>
<evidence type="ECO:0000313" key="6">
    <source>
        <dbReference type="Proteomes" id="UP000838763"/>
    </source>
</evidence>
<evidence type="ECO:0000256" key="4">
    <source>
        <dbReference type="ARBA" id="ARBA00023098"/>
    </source>
</evidence>
<evidence type="ECO:0000313" key="5">
    <source>
        <dbReference type="EMBL" id="CAI4213911.1"/>
    </source>
</evidence>
<dbReference type="SUPFAM" id="SSF53474">
    <property type="entry name" value="alpha/beta-Hydrolases"/>
    <property type="match status" value="1"/>
</dbReference>
<dbReference type="EC" id="3.1.1.47" evidence="1"/>
<evidence type="ECO:0000256" key="2">
    <source>
        <dbReference type="ARBA" id="ARBA00022801"/>
    </source>
</evidence>
<name>A0A9P1H1X7_9PEZI</name>
<evidence type="ECO:0000256" key="3">
    <source>
        <dbReference type="ARBA" id="ARBA00022963"/>
    </source>
</evidence>
<proteinExistence type="predicted"/>
<dbReference type="PANTHER" id="PTHR10272:SF14">
    <property type="entry name" value="PAF ACETYLHYDROLASE FAMILY PROTEIN"/>
    <property type="match status" value="1"/>
</dbReference>
<comment type="caution">
    <text evidence="5">The sequence shown here is derived from an EMBL/GenBank/DDBJ whole genome shotgun (WGS) entry which is preliminary data.</text>
</comment>
<keyword evidence="2" id="KW-0378">Hydrolase</keyword>
<keyword evidence="3" id="KW-0442">Lipid degradation</keyword>
<keyword evidence="6" id="KW-1185">Reference proteome</keyword>
<evidence type="ECO:0000256" key="1">
    <source>
        <dbReference type="ARBA" id="ARBA00013201"/>
    </source>
</evidence>
<dbReference type="Gene3D" id="3.40.50.1820">
    <property type="entry name" value="alpha/beta hydrolase"/>
    <property type="match status" value="1"/>
</dbReference>
<dbReference type="AlphaFoldDB" id="A0A9P1H1X7"/>